<evidence type="ECO:0000256" key="2">
    <source>
        <dbReference type="SAM" id="Phobius"/>
    </source>
</evidence>
<keyword evidence="5" id="KW-1185">Reference proteome</keyword>
<dbReference type="Proteomes" id="UP001249851">
    <property type="component" value="Unassembled WGS sequence"/>
</dbReference>
<reference evidence="4" key="2">
    <citation type="journal article" date="2023" name="Science">
        <title>Genomic signatures of disease resistance in endangered staghorn corals.</title>
        <authorList>
            <person name="Vollmer S.V."/>
            <person name="Selwyn J.D."/>
            <person name="Despard B.A."/>
            <person name="Roesel C.L."/>
        </authorList>
    </citation>
    <scope>NUCLEOTIDE SEQUENCE</scope>
    <source>
        <strain evidence="4">K2</strain>
    </source>
</reference>
<evidence type="ECO:0000313" key="4">
    <source>
        <dbReference type="EMBL" id="KAK2565178.1"/>
    </source>
</evidence>
<dbReference type="PANTHER" id="PTHR19991">
    <property type="entry name" value="L 2 01289"/>
    <property type="match status" value="1"/>
</dbReference>
<name>A0AAD9QPR5_ACRCE</name>
<evidence type="ECO:0000256" key="3">
    <source>
        <dbReference type="SAM" id="SignalP"/>
    </source>
</evidence>
<sequence>MAERMSFCYICAFILLFESCFGDNSVKILNDESFEHLTQASTGATTGDWFIVFSFTDKDPECTECKKADEAIAKAQENLKQGKQYIYSEGKMDEESFIKFIEKGYELAASQPVPPPISKFDIFIEGLMDDIKHMIQLRKNAAVVIFFAGVLFGLMLTPVLKLLAECLINSFTQEPDQDLDEGLGQDEVDEDEDQNEEEEKKER</sequence>
<feature type="chain" id="PRO_5042017970" evidence="3">
    <location>
        <begin position="23"/>
        <end position="203"/>
    </location>
</feature>
<keyword evidence="2" id="KW-0812">Transmembrane</keyword>
<feature type="compositionally biased region" description="Acidic residues" evidence="1">
    <location>
        <begin position="175"/>
        <end position="197"/>
    </location>
</feature>
<organism evidence="4 5">
    <name type="scientific">Acropora cervicornis</name>
    <name type="common">Staghorn coral</name>
    <dbReference type="NCBI Taxonomy" id="6130"/>
    <lineage>
        <taxon>Eukaryota</taxon>
        <taxon>Metazoa</taxon>
        <taxon>Cnidaria</taxon>
        <taxon>Anthozoa</taxon>
        <taxon>Hexacorallia</taxon>
        <taxon>Scleractinia</taxon>
        <taxon>Astrocoeniina</taxon>
        <taxon>Acroporidae</taxon>
        <taxon>Acropora</taxon>
    </lineage>
</organism>
<proteinExistence type="predicted"/>
<gene>
    <name evidence="4" type="ORF">P5673_011107</name>
</gene>
<dbReference type="EMBL" id="JARQWQ010000020">
    <property type="protein sequence ID" value="KAK2565178.1"/>
    <property type="molecule type" value="Genomic_DNA"/>
</dbReference>
<feature type="transmembrane region" description="Helical" evidence="2">
    <location>
        <begin position="141"/>
        <end position="163"/>
    </location>
</feature>
<protein>
    <submittedName>
        <fullName evidence="4">Thioredoxin domain-containing protein</fullName>
    </submittedName>
</protein>
<comment type="caution">
    <text evidence="4">The sequence shown here is derived from an EMBL/GenBank/DDBJ whole genome shotgun (WGS) entry which is preliminary data.</text>
</comment>
<keyword evidence="2" id="KW-0472">Membrane</keyword>
<evidence type="ECO:0000313" key="5">
    <source>
        <dbReference type="Proteomes" id="UP001249851"/>
    </source>
</evidence>
<accession>A0AAD9QPR5</accession>
<dbReference type="PANTHER" id="PTHR19991:SF2">
    <property type="entry name" value="GH08893P"/>
    <property type="match status" value="1"/>
</dbReference>
<keyword evidence="3" id="KW-0732">Signal</keyword>
<feature type="region of interest" description="Disordered" evidence="1">
    <location>
        <begin position="175"/>
        <end position="203"/>
    </location>
</feature>
<dbReference type="AlphaFoldDB" id="A0AAD9QPR5"/>
<evidence type="ECO:0000256" key="1">
    <source>
        <dbReference type="SAM" id="MobiDB-lite"/>
    </source>
</evidence>
<reference evidence="4" key="1">
    <citation type="journal article" date="2023" name="G3 (Bethesda)">
        <title>Whole genome assembly and annotation of the endangered Caribbean coral Acropora cervicornis.</title>
        <authorList>
            <person name="Selwyn J.D."/>
            <person name="Vollmer S.V."/>
        </authorList>
    </citation>
    <scope>NUCLEOTIDE SEQUENCE</scope>
    <source>
        <strain evidence="4">K2</strain>
    </source>
</reference>
<keyword evidence="2" id="KW-1133">Transmembrane helix</keyword>
<feature type="signal peptide" evidence="3">
    <location>
        <begin position="1"/>
        <end position="22"/>
    </location>
</feature>